<protein>
    <submittedName>
        <fullName evidence="1">Uncharacterized protein</fullName>
    </submittedName>
</protein>
<dbReference type="AlphaFoldDB" id="A0A1W1CZW0"/>
<evidence type="ECO:0000313" key="1">
    <source>
        <dbReference type="EMBL" id="SFV71416.1"/>
    </source>
</evidence>
<gene>
    <name evidence="1" type="ORF">MNB_SV-13-1269</name>
</gene>
<sequence length="48" mass="5474">MAINPSTKLSYLEQFALDSELIMLMSKNETYLASVNSAHMGMRSDDRY</sequence>
<reference evidence="1" key="1">
    <citation type="submission" date="2016-10" db="EMBL/GenBank/DDBJ databases">
        <authorList>
            <person name="de Groot N.N."/>
        </authorList>
    </citation>
    <scope>NUCLEOTIDE SEQUENCE</scope>
</reference>
<organism evidence="1">
    <name type="scientific">hydrothermal vent metagenome</name>
    <dbReference type="NCBI Taxonomy" id="652676"/>
    <lineage>
        <taxon>unclassified sequences</taxon>
        <taxon>metagenomes</taxon>
        <taxon>ecological metagenomes</taxon>
    </lineage>
</organism>
<accession>A0A1W1CZW0</accession>
<proteinExistence type="predicted"/>
<dbReference type="EMBL" id="FPHM01000244">
    <property type="protein sequence ID" value="SFV71416.1"/>
    <property type="molecule type" value="Genomic_DNA"/>
</dbReference>
<name>A0A1W1CZW0_9ZZZZ</name>